<dbReference type="RefSeq" id="WP_419193417.1">
    <property type="nucleotide sequence ID" value="NZ_CP036279.1"/>
</dbReference>
<accession>A0A518B1X6</accession>
<evidence type="ECO:0000256" key="6">
    <source>
        <dbReference type="SAM" id="MobiDB-lite"/>
    </source>
</evidence>
<evidence type="ECO:0000256" key="4">
    <source>
        <dbReference type="ARBA" id="ARBA00023125"/>
    </source>
</evidence>
<name>A0A518B1X6_9BACT</name>
<dbReference type="AlphaFoldDB" id="A0A518B1X6"/>
<comment type="similarity">
    <text evidence="1">Belongs to the sigma-70 factor family. ECF subfamily.</text>
</comment>
<keyword evidence="2" id="KW-0805">Transcription regulation</keyword>
<dbReference type="Proteomes" id="UP000317093">
    <property type="component" value="Chromosome"/>
</dbReference>
<dbReference type="Gene3D" id="1.10.10.10">
    <property type="entry name" value="Winged helix-like DNA-binding domain superfamily/Winged helix DNA-binding domain"/>
    <property type="match status" value="1"/>
</dbReference>
<keyword evidence="5" id="KW-0804">Transcription</keyword>
<dbReference type="PANTHER" id="PTHR43133:SF8">
    <property type="entry name" value="RNA POLYMERASE SIGMA FACTOR HI_1459-RELATED"/>
    <property type="match status" value="1"/>
</dbReference>
<evidence type="ECO:0000256" key="2">
    <source>
        <dbReference type="ARBA" id="ARBA00023015"/>
    </source>
</evidence>
<dbReference type="KEGG" id="knv:Pan216_17790"/>
<evidence type="ECO:0000256" key="1">
    <source>
        <dbReference type="ARBA" id="ARBA00010641"/>
    </source>
</evidence>
<dbReference type="InterPro" id="IPR014284">
    <property type="entry name" value="RNA_pol_sigma-70_dom"/>
</dbReference>
<dbReference type="NCBIfam" id="TIGR02937">
    <property type="entry name" value="sigma70-ECF"/>
    <property type="match status" value="1"/>
</dbReference>
<keyword evidence="4" id="KW-0238">DNA-binding</keyword>
<keyword evidence="3" id="KW-0731">Sigma factor</keyword>
<dbReference type="GO" id="GO:0016987">
    <property type="term" value="F:sigma factor activity"/>
    <property type="evidence" value="ECO:0007669"/>
    <property type="project" value="UniProtKB-KW"/>
</dbReference>
<dbReference type="PANTHER" id="PTHR43133">
    <property type="entry name" value="RNA POLYMERASE ECF-TYPE SIGMA FACTO"/>
    <property type="match status" value="1"/>
</dbReference>
<dbReference type="Pfam" id="PF07638">
    <property type="entry name" value="Sigma70_ECF"/>
    <property type="match status" value="1"/>
</dbReference>
<evidence type="ECO:0000256" key="5">
    <source>
        <dbReference type="ARBA" id="ARBA00023163"/>
    </source>
</evidence>
<dbReference type="SUPFAM" id="SSF88946">
    <property type="entry name" value="Sigma2 domain of RNA polymerase sigma factors"/>
    <property type="match status" value="1"/>
</dbReference>
<proteinExistence type="inferred from homology"/>
<protein>
    <submittedName>
        <fullName evidence="8">RNA polymerase sigma factor</fullName>
    </submittedName>
</protein>
<gene>
    <name evidence="8" type="ORF">Pan216_17790</name>
</gene>
<dbReference type="InterPro" id="IPR013324">
    <property type="entry name" value="RNA_pol_sigma_r3/r4-like"/>
</dbReference>
<evidence type="ECO:0000313" key="9">
    <source>
        <dbReference type="Proteomes" id="UP000317093"/>
    </source>
</evidence>
<dbReference type="EMBL" id="CP036279">
    <property type="protein sequence ID" value="QDU60926.1"/>
    <property type="molecule type" value="Genomic_DNA"/>
</dbReference>
<dbReference type="InterPro" id="IPR053812">
    <property type="entry name" value="HTH_Sigma70_ECF-like"/>
</dbReference>
<evidence type="ECO:0000256" key="3">
    <source>
        <dbReference type="ARBA" id="ARBA00023082"/>
    </source>
</evidence>
<feature type="region of interest" description="Disordered" evidence="6">
    <location>
        <begin position="110"/>
        <end position="129"/>
    </location>
</feature>
<organism evidence="8 9">
    <name type="scientific">Kolteria novifilia</name>
    <dbReference type="NCBI Taxonomy" id="2527975"/>
    <lineage>
        <taxon>Bacteria</taxon>
        <taxon>Pseudomonadati</taxon>
        <taxon>Planctomycetota</taxon>
        <taxon>Planctomycetia</taxon>
        <taxon>Kolteriales</taxon>
        <taxon>Kolteriaceae</taxon>
        <taxon>Kolteria</taxon>
    </lineage>
</organism>
<evidence type="ECO:0000313" key="8">
    <source>
        <dbReference type="EMBL" id="QDU60926.1"/>
    </source>
</evidence>
<dbReference type="GO" id="GO:0003677">
    <property type="term" value="F:DNA binding"/>
    <property type="evidence" value="ECO:0007669"/>
    <property type="project" value="UniProtKB-KW"/>
</dbReference>
<dbReference type="InterPro" id="IPR036388">
    <property type="entry name" value="WH-like_DNA-bd_sf"/>
</dbReference>
<dbReference type="SUPFAM" id="SSF88659">
    <property type="entry name" value="Sigma3 and sigma4 domains of RNA polymerase sigma factors"/>
    <property type="match status" value="1"/>
</dbReference>
<feature type="domain" description="RNA polymerase sigma-70 ECF-like HTH" evidence="7">
    <location>
        <begin position="13"/>
        <end position="192"/>
    </location>
</feature>
<keyword evidence="9" id="KW-1185">Reference proteome</keyword>
<dbReference type="GO" id="GO:0006352">
    <property type="term" value="P:DNA-templated transcription initiation"/>
    <property type="evidence" value="ECO:0007669"/>
    <property type="project" value="InterPro"/>
</dbReference>
<reference evidence="8 9" key="1">
    <citation type="submission" date="2019-02" db="EMBL/GenBank/DDBJ databases">
        <title>Deep-cultivation of Planctomycetes and their phenomic and genomic characterization uncovers novel biology.</title>
        <authorList>
            <person name="Wiegand S."/>
            <person name="Jogler M."/>
            <person name="Boedeker C."/>
            <person name="Pinto D."/>
            <person name="Vollmers J."/>
            <person name="Rivas-Marin E."/>
            <person name="Kohn T."/>
            <person name="Peeters S.H."/>
            <person name="Heuer A."/>
            <person name="Rast P."/>
            <person name="Oberbeckmann S."/>
            <person name="Bunk B."/>
            <person name="Jeske O."/>
            <person name="Meyerdierks A."/>
            <person name="Storesund J.E."/>
            <person name="Kallscheuer N."/>
            <person name="Luecker S."/>
            <person name="Lage O.M."/>
            <person name="Pohl T."/>
            <person name="Merkel B.J."/>
            <person name="Hornburger P."/>
            <person name="Mueller R.-W."/>
            <person name="Bruemmer F."/>
            <person name="Labrenz M."/>
            <person name="Spormann A.M."/>
            <person name="Op den Camp H."/>
            <person name="Overmann J."/>
            <person name="Amann R."/>
            <person name="Jetten M.S.M."/>
            <person name="Mascher T."/>
            <person name="Medema M.H."/>
            <person name="Devos D.P."/>
            <person name="Kaster A.-K."/>
            <person name="Ovreas L."/>
            <person name="Rohde M."/>
            <person name="Galperin M.Y."/>
            <person name="Jogler C."/>
        </authorList>
    </citation>
    <scope>NUCLEOTIDE SEQUENCE [LARGE SCALE GENOMIC DNA]</scope>
    <source>
        <strain evidence="8 9">Pan216</strain>
    </source>
</reference>
<dbReference type="Gene3D" id="1.10.1740.10">
    <property type="match status" value="1"/>
</dbReference>
<dbReference type="InterPro" id="IPR039425">
    <property type="entry name" value="RNA_pol_sigma-70-like"/>
</dbReference>
<evidence type="ECO:0000259" key="7">
    <source>
        <dbReference type="Pfam" id="PF07638"/>
    </source>
</evidence>
<sequence>MAEEAERVGDRTLAEQCRVGDEDAFSEIYQRYARKLINLARSRISERLSARIEAEDVVQSVFRTFFGRVQENRFHFEQENDLWKLLVSMTMNKLRNKVDWHTAAKRDVGAERRMDGNSSLPSAFAPDGETPSPSAVVAFLDLLEHFLSGLREQDRKILELRLQDLTQQEIADQIGCTERTVRRVLERIRGVAEEQGVREQLSGK</sequence>
<dbReference type="InterPro" id="IPR013325">
    <property type="entry name" value="RNA_pol_sigma_r2"/>
</dbReference>